<dbReference type="SUPFAM" id="SSF81886">
    <property type="entry name" value="Helical scaffold and wing domains of SecA"/>
    <property type="match status" value="1"/>
</dbReference>
<keyword evidence="4 12" id="KW-1003">Cell membrane</keyword>
<dbReference type="OrthoDB" id="9762243at2"/>
<dbReference type="GO" id="GO:0006605">
    <property type="term" value="P:protein targeting"/>
    <property type="evidence" value="ECO:0007669"/>
    <property type="project" value="UniProtKB-UniRule"/>
</dbReference>
<dbReference type="AlphaFoldDB" id="A0A3A9A7J2"/>
<evidence type="ECO:0000313" key="16">
    <source>
        <dbReference type="EMBL" id="RKI87228.1"/>
    </source>
</evidence>
<dbReference type="InterPro" id="IPR000185">
    <property type="entry name" value="SecA"/>
</dbReference>
<dbReference type="PROSITE" id="PS51196">
    <property type="entry name" value="SECA_MOTOR_DEAD"/>
    <property type="match status" value="1"/>
</dbReference>
<dbReference type="Gene3D" id="3.90.1440.10">
    <property type="entry name" value="SecA, preprotein cross-linking domain"/>
    <property type="match status" value="1"/>
</dbReference>
<dbReference type="InterPro" id="IPR044722">
    <property type="entry name" value="SecA_SF2_C"/>
</dbReference>
<evidence type="ECO:0000256" key="2">
    <source>
        <dbReference type="ARBA" id="ARBA00007650"/>
    </source>
</evidence>
<organism evidence="16 17">
    <name type="scientific">Parablautia intestinalis</name>
    <dbReference type="NCBI Taxonomy" id="2320100"/>
    <lineage>
        <taxon>Bacteria</taxon>
        <taxon>Bacillati</taxon>
        <taxon>Bacillota</taxon>
        <taxon>Clostridia</taxon>
        <taxon>Lachnospirales</taxon>
        <taxon>Lachnospiraceae</taxon>
        <taxon>Parablautia</taxon>
    </lineage>
</organism>
<dbReference type="NCBIfam" id="TIGR03714">
    <property type="entry name" value="secA2"/>
    <property type="match status" value="1"/>
</dbReference>
<evidence type="ECO:0000313" key="17">
    <source>
        <dbReference type="Proteomes" id="UP000280696"/>
    </source>
</evidence>
<dbReference type="CDD" id="cd18803">
    <property type="entry name" value="SF2_C_secA"/>
    <property type="match status" value="1"/>
</dbReference>
<keyword evidence="8 12" id="KW-0653">Protein transport</keyword>
<dbReference type="InterPro" id="IPR027417">
    <property type="entry name" value="P-loop_NTPase"/>
</dbReference>
<dbReference type="PROSITE" id="PS51192">
    <property type="entry name" value="HELICASE_ATP_BIND_1"/>
    <property type="match status" value="1"/>
</dbReference>
<evidence type="ECO:0000259" key="13">
    <source>
        <dbReference type="PROSITE" id="PS51192"/>
    </source>
</evidence>
<evidence type="ECO:0000256" key="6">
    <source>
        <dbReference type="ARBA" id="ARBA00022741"/>
    </source>
</evidence>
<dbReference type="InterPro" id="IPR022490">
    <property type="entry name" value="SecA2"/>
</dbReference>
<feature type="binding site" evidence="12">
    <location>
        <begin position="94"/>
        <end position="98"/>
    </location>
    <ligand>
        <name>ATP</name>
        <dbReference type="ChEBI" id="CHEBI:30616"/>
    </ligand>
</feature>
<comment type="similarity">
    <text evidence="2 12">Belongs to the SecA family.</text>
</comment>
<dbReference type="Gene3D" id="1.10.3060.10">
    <property type="entry name" value="Helical scaffold and wing domains of SecA"/>
    <property type="match status" value="1"/>
</dbReference>
<dbReference type="GO" id="GO:0017038">
    <property type="term" value="P:protein import"/>
    <property type="evidence" value="ECO:0007669"/>
    <property type="project" value="InterPro"/>
</dbReference>
<evidence type="ECO:0000256" key="4">
    <source>
        <dbReference type="ARBA" id="ARBA00022475"/>
    </source>
</evidence>
<dbReference type="Pfam" id="PF07516">
    <property type="entry name" value="SecA_SW"/>
    <property type="match status" value="1"/>
</dbReference>
<evidence type="ECO:0000256" key="1">
    <source>
        <dbReference type="ARBA" id="ARBA00004170"/>
    </source>
</evidence>
<comment type="caution">
    <text evidence="16">The sequence shown here is derived from an EMBL/GenBank/DDBJ whole genome shotgun (WGS) entry which is preliminary data.</text>
</comment>
<dbReference type="EMBL" id="RAYQ01000044">
    <property type="protein sequence ID" value="RKI87228.1"/>
    <property type="molecule type" value="Genomic_DNA"/>
</dbReference>
<feature type="domain" description="Helicase C-terminal" evidence="14">
    <location>
        <begin position="397"/>
        <end position="576"/>
    </location>
</feature>
<dbReference type="InterPro" id="IPR036266">
    <property type="entry name" value="SecA_Wing/Scaffold_sf"/>
</dbReference>
<keyword evidence="5 12" id="KW-0963">Cytoplasm</keyword>
<evidence type="ECO:0000256" key="7">
    <source>
        <dbReference type="ARBA" id="ARBA00022840"/>
    </source>
</evidence>
<dbReference type="SMART" id="SM00957">
    <property type="entry name" value="SecA_DEAD"/>
    <property type="match status" value="1"/>
</dbReference>
<dbReference type="NCBIfam" id="NF006630">
    <property type="entry name" value="PRK09200.1"/>
    <property type="match status" value="1"/>
</dbReference>
<dbReference type="PRINTS" id="PR00906">
    <property type="entry name" value="SECA"/>
</dbReference>
<comment type="function">
    <text evidence="12">Part of the Sec protein translocase complex. Interacts with the SecYEG preprotein conducting channel. Has a central role in coupling the hydrolysis of ATP to the transfer of proteins into and across the cell membrane, serving as an ATP-driven molecular motor driving the stepwise translocation of polypeptide chains across the membrane.</text>
</comment>
<keyword evidence="10 12" id="KW-0811">Translocation</keyword>
<dbReference type="GO" id="GO:0043952">
    <property type="term" value="P:protein transport by the Sec complex"/>
    <property type="evidence" value="ECO:0007669"/>
    <property type="project" value="TreeGrafter"/>
</dbReference>
<feature type="binding site" evidence="12">
    <location>
        <position position="487"/>
    </location>
    <ligand>
        <name>ATP</name>
        <dbReference type="ChEBI" id="CHEBI:30616"/>
    </ligand>
</feature>
<dbReference type="InterPro" id="IPR014001">
    <property type="entry name" value="Helicase_ATP-bd"/>
</dbReference>
<dbReference type="GO" id="GO:0031522">
    <property type="term" value="C:cell envelope Sec protein transport complex"/>
    <property type="evidence" value="ECO:0007669"/>
    <property type="project" value="TreeGrafter"/>
</dbReference>
<keyword evidence="9 12" id="KW-1278">Translocase</keyword>
<keyword evidence="17" id="KW-1185">Reference proteome</keyword>
<dbReference type="Pfam" id="PF07517">
    <property type="entry name" value="SecA_DEAD"/>
    <property type="match status" value="1"/>
</dbReference>
<dbReference type="InterPro" id="IPR001650">
    <property type="entry name" value="Helicase_C-like"/>
</dbReference>
<evidence type="ECO:0000256" key="12">
    <source>
        <dbReference type="HAMAP-Rule" id="MF_01382"/>
    </source>
</evidence>
<gene>
    <name evidence="16" type="primary">secA2</name>
    <name evidence="12" type="synonym">secA</name>
    <name evidence="16" type="ORF">D7V94_21345</name>
</gene>
<dbReference type="PANTHER" id="PTHR30612:SF0">
    <property type="entry name" value="CHLOROPLAST PROTEIN-TRANSPORTING ATPASE"/>
    <property type="match status" value="1"/>
</dbReference>
<dbReference type="InterPro" id="IPR011115">
    <property type="entry name" value="SecA_DEAD"/>
</dbReference>
<dbReference type="RefSeq" id="WP_120472287.1">
    <property type="nucleotide sequence ID" value="NZ_RAYQ01000044.1"/>
</dbReference>
<dbReference type="PROSITE" id="PS51194">
    <property type="entry name" value="HELICASE_CTER"/>
    <property type="match status" value="1"/>
</dbReference>
<dbReference type="InterPro" id="IPR014018">
    <property type="entry name" value="SecA_motor_DEAD"/>
</dbReference>
<proteinExistence type="inferred from homology"/>
<dbReference type="HAMAP" id="MF_01382">
    <property type="entry name" value="SecA"/>
    <property type="match status" value="1"/>
</dbReference>
<reference evidence="16 17" key="1">
    <citation type="submission" date="2018-09" db="EMBL/GenBank/DDBJ databases">
        <title>Murine metabolic-syndrome-specific gut microbial biobank.</title>
        <authorList>
            <person name="Liu C."/>
        </authorList>
    </citation>
    <scope>NUCLEOTIDE SEQUENCE [LARGE SCALE GENOMIC DNA]</scope>
    <source>
        <strain evidence="16 17">0.1xD8-82</strain>
    </source>
</reference>
<dbReference type="GO" id="GO:0005886">
    <property type="term" value="C:plasma membrane"/>
    <property type="evidence" value="ECO:0007669"/>
    <property type="project" value="UniProtKB-SubCell"/>
</dbReference>
<evidence type="ECO:0000256" key="5">
    <source>
        <dbReference type="ARBA" id="ARBA00022490"/>
    </source>
</evidence>
<dbReference type="Proteomes" id="UP000280696">
    <property type="component" value="Unassembled WGS sequence"/>
</dbReference>
<comment type="subunit">
    <text evidence="12">Monomer and homodimer. Part of the essential Sec protein translocation apparatus which comprises SecA, SecYEG and auxiliary proteins SecDF. Other proteins may also be involved.</text>
</comment>
<dbReference type="InterPro" id="IPR011130">
    <property type="entry name" value="SecA_preprotein_X-link_dom"/>
</dbReference>
<keyword evidence="3 12" id="KW-0813">Transport</keyword>
<dbReference type="GO" id="GO:0005524">
    <property type="term" value="F:ATP binding"/>
    <property type="evidence" value="ECO:0007669"/>
    <property type="project" value="UniProtKB-UniRule"/>
</dbReference>
<keyword evidence="7 12" id="KW-0067">ATP-binding</keyword>
<evidence type="ECO:0000256" key="10">
    <source>
        <dbReference type="ARBA" id="ARBA00023010"/>
    </source>
</evidence>
<name>A0A3A9A7J2_9FIRM</name>
<evidence type="ECO:0000259" key="15">
    <source>
        <dbReference type="PROSITE" id="PS51196"/>
    </source>
</evidence>
<dbReference type="GO" id="GO:0008564">
    <property type="term" value="F:protein-exporting ATPase activity"/>
    <property type="evidence" value="ECO:0007669"/>
    <property type="project" value="UniProtKB-EC"/>
</dbReference>
<keyword evidence="11 12" id="KW-0472">Membrane</keyword>
<dbReference type="Pfam" id="PF21090">
    <property type="entry name" value="P-loop_SecA"/>
    <property type="match status" value="1"/>
</dbReference>
<dbReference type="SMART" id="SM00958">
    <property type="entry name" value="SecA_PP_bind"/>
    <property type="match status" value="1"/>
</dbReference>
<accession>A0A3A9A7J2</accession>
<evidence type="ECO:0000256" key="3">
    <source>
        <dbReference type="ARBA" id="ARBA00022448"/>
    </source>
</evidence>
<keyword evidence="6 12" id="KW-0547">Nucleotide-binding</keyword>
<evidence type="ECO:0000256" key="8">
    <source>
        <dbReference type="ARBA" id="ARBA00022927"/>
    </source>
</evidence>
<comment type="catalytic activity">
    <reaction evidence="12">
        <text>ATP + H2O + cellular proteinSide 1 = ADP + phosphate + cellular proteinSide 2.</text>
        <dbReference type="EC" id="7.4.2.8"/>
    </reaction>
</comment>
<dbReference type="SUPFAM" id="SSF52540">
    <property type="entry name" value="P-loop containing nucleoside triphosphate hydrolases"/>
    <property type="match status" value="2"/>
</dbReference>
<dbReference type="InterPro" id="IPR011116">
    <property type="entry name" value="SecA_Wing/Scaffold"/>
</dbReference>
<dbReference type="GO" id="GO:0005829">
    <property type="term" value="C:cytosol"/>
    <property type="evidence" value="ECO:0007669"/>
    <property type="project" value="TreeGrafter"/>
</dbReference>
<evidence type="ECO:0000259" key="14">
    <source>
        <dbReference type="PROSITE" id="PS51194"/>
    </source>
</evidence>
<feature type="binding site" evidence="12">
    <location>
        <position position="76"/>
    </location>
    <ligand>
        <name>ATP</name>
        <dbReference type="ChEBI" id="CHEBI:30616"/>
    </ligand>
</feature>
<dbReference type="Gene3D" id="3.40.50.300">
    <property type="entry name" value="P-loop containing nucleotide triphosphate hydrolases"/>
    <property type="match status" value="2"/>
</dbReference>
<dbReference type="EC" id="7.4.2.8" evidence="12"/>
<dbReference type="SUPFAM" id="SSF81767">
    <property type="entry name" value="Pre-protein crosslinking domain of SecA"/>
    <property type="match status" value="1"/>
</dbReference>
<feature type="domain" description="SecA family profile" evidence="15">
    <location>
        <begin position="1"/>
        <end position="565"/>
    </location>
</feature>
<dbReference type="PANTHER" id="PTHR30612">
    <property type="entry name" value="SECA INNER MEMBRANE COMPONENT OF SEC PROTEIN SECRETION SYSTEM"/>
    <property type="match status" value="1"/>
</dbReference>
<comment type="subcellular location">
    <subcellularLocation>
        <location evidence="12">Cell membrane</location>
        <topology evidence="12">Peripheral membrane protein</topology>
        <orientation evidence="12">Cytoplasmic side</orientation>
    </subcellularLocation>
    <subcellularLocation>
        <location evidence="12">Cytoplasm</location>
    </subcellularLocation>
    <subcellularLocation>
        <location evidence="1">Membrane</location>
        <topology evidence="1">Peripheral membrane protein</topology>
    </subcellularLocation>
    <text evidence="12">Distribution is 50-50.</text>
</comment>
<evidence type="ECO:0000256" key="11">
    <source>
        <dbReference type="ARBA" id="ARBA00023136"/>
    </source>
</evidence>
<sequence length="778" mass="88057">MRGKKRLKQLHRILRRIKSFRKFMADLTDQELSHLTVSFKERLKQGESLDHILPEAYAAICEADYRILGKFPYDVQILGGIALHKGMLAEMNTGEGKTLMATMPLYLNALSGKSTLLLTTNDYLALRDAKEMGPVYRFMGLSVAAGVSRKANKAFTHKEKKKIYASDIVYTTHGGLGFDYLINNLATTASKKFLREFYFVIIDEADSVLLDAAQTPLVISGSPRVQSNLYALADFFVTTLVKGRDYEEDEGSVWLTEAGVKYAEHFFRIDNFYKEEYFEINRRVTFALRAHTLYEIKKSYMVSEDGELQLLDGGSGRLMAGVKLSGGQHQALEAKEKVRISPESRYMASVTFQNLFLLFPKMSGMSGTISDAARELLDVYHTEVVVIAPNHPVKRLDLKDRYFKNAKEQLSAAMAEAAAIHKTGRPVLIVVSTIPQTELASAYLVKARIPHSVLNANNAFWEAEIIKEAGQMNAVTVATGMAGRGTDIRLGEGVKELGGLAVIGIGRMGNIRQERQARGRAGRQGDPGSSQFFVSLQDGVLEENCPSKLEKYIEGKRRISTGRTRRIINAAQKTGEEFAVISRRQALNHDQVVRFQRDLMYATREKLLDGGGMDEDILLEIADKNIERFIQKQSHLTRMSFQRYILDHISYRLDGDMYNIALENAGAVREYLLRLVKHQLRCQEQRIGSTTQMRRFMRVAALTAIDEAWVEQMDYLQQMQAAISGRAMAQRNLVFEFQKDALEAFEKMKIVIWENIMRNILLSNVYIDEKKQLHIIFP</sequence>
<feature type="domain" description="Helicase ATP-binding" evidence="13">
    <location>
        <begin position="78"/>
        <end position="241"/>
    </location>
</feature>
<evidence type="ECO:0000256" key="9">
    <source>
        <dbReference type="ARBA" id="ARBA00022967"/>
    </source>
</evidence>
<dbReference type="CDD" id="cd17928">
    <property type="entry name" value="DEXDc_SecA"/>
    <property type="match status" value="1"/>
</dbReference>
<dbReference type="Pfam" id="PF01043">
    <property type="entry name" value="SecA_PP_bind"/>
    <property type="match status" value="1"/>
</dbReference>
<dbReference type="InterPro" id="IPR036670">
    <property type="entry name" value="SecA_X-link_sf"/>
</dbReference>
<protein>
    <recommendedName>
        <fullName evidence="12">Protein translocase subunit SecA</fullName>
        <ecNumber evidence="12">7.4.2.8</ecNumber>
    </recommendedName>
</protein>
<dbReference type="FunFam" id="3.40.50.300:FF:000429">
    <property type="entry name" value="Preprotein translocase subunit SecA"/>
    <property type="match status" value="1"/>
</dbReference>
<dbReference type="GO" id="GO:0065002">
    <property type="term" value="P:intracellular protein transmembrane transport"/>
    <property type="evidence" value="ECO:0007669"/>
    <property type="project" value="UniProtKB-UniRule"/>
</dbReference>